<dbReference type="InterPro" id="IPR047798">
    <property type="entry name" value="BPSS1780-like"/>
</dbReference>
<keyword evidence="4" id="KW-1185">Reference proteome</keyword>
<dbReference type="Pfam" id="PF25231">
    <property type="entry name" value="DUF7847"/>
    <property type="match status" value="1"/>
</dbReference>
<dbReference type="RefSeq" id="WP_144309226.1">
    <property type="nucleotide sequence ID" value="NZ_VMNK01000006.1"/>
</dbReference>
<evidence type="ECO:0000313" key="4">
    <source>
        <dbReference type="Proteomes" id="UP000319502"/>
    </source>
</evidence>
<dbReference type="InterPro" id="IPR057169">
    <property type="entry name" value="DUF7847"/>
</dbReference>
<dbReference type="OrthoDB" id="5298483at2"/>
<evidence type="ECO:0000313" key="3">
    <source>
        <dbReference type="EMBL" id="TVO57771.1"/>
    </source>
</evidence>
<feature type="transmembrane region" description="Helical" evidence="1">
    <location>
        <begin position="189"/>
        <end position="211"/>
    </location>
</feature>
<dbReference type="EMBL" id="VMNK01000006">
    <property type="protein sequence ID" value="TVO57771.1"/>
    <property type="molecule type" value="Genomic_DNA"/>
</dbReference>
<feature type="transmembrane region" description="Helical" evidence="1">
    <location>
        <begin position="103"/>
        <end position="134"/>
    </location>
</feature>
<dbReference type="AlphaFoldDB" id="A0A557QXY5"/>
<dbReference type="NCBIfam" id="NF041043">
    <property type="entry name" value="BPSS1780_fam"/>
    <property type="match status" value="1"/>
</dbReference>
<sequence length="251" mass="26054">MTDTRPDLPPAHALRPGACLGWLAHGWRLFLRDPARWAVIALIFVLILAALGFVPLVGWAFSLVGLPVLTAGLLMVADDAAAGRAVRIDGLFDGLRRDAGKHVMVGICYLVGGLLSAFIAAAIGGSAALTGALIGPLAAAGLTAGGVMIASIVFMALWIGLMMALWYAPALVVFHQAEPVAALRHSASACLHNLPVFFVLALCLYVLGWLAMLPAGLGMLVLVPVVAGAQHAAYLETFGDRPALPPPTESV</sequence>
<evidence type="ECO:0000259" key="2">
    <source>
        <dbReference type="Pfam" id="PF25231"/>
    </source>
</evidence>
<keyword evidence="1" id="KW-1133">Transmembrane helix</keyword>
<dbReference type="Proteomes" id="UP000319502">
    <property type="component" value="Unassembled WGS sequence"/>
</dbReference>
<feature type="domain" description="DUF7847" evidence="2">
    <location>
        <begin position="48"/>
        <end position="232"/>
    </location>
</feature>
<keyword evidence="1" id="KW-0812">Transmembrane</keyword>
<evidence type="ECO:0000256" key="1">
    <source>
        <dbReference type="SAM" id="Phobius"/>
    </source>
</evidence>
<proteinExistence type="predicted"/>
<keyword evidence="1" id="KW-0472">Membrane</keyword>
<feature type="transmembrane region" description="Helical" evidence="1">
    <location>
        <begin position="37"/>
        <end position="57"/>
    </location>
</feature>
<name>A0A557QXY5_9RHOO</name>
<reference evidence="3 4" key="1">
    <citation type="submission" date="2019-07" db="EMBL/GenBank/DDBJ databases">
        <title>The pathways for chlorine oxyanion respiration interact through the shared metabolite chlorate.</title>
        <authorList>
            <person name="Barnum T.P."/>
            <person name="Cheng Y."/>
            <person name="Hill K.A."/>
            <person name="Lucas L.N."/>
            <person name="Carlson H.K."/>
            <person name="Coates J.D."/>
        </authorList>
    </citation>
    <scope>NUCLEOTIDE SEQUENCE [LARGE SCALE GENOMIC DNA]</scope>
    <source>
        <strain evidence="3 4">SFB-3</strain>
    </source>
</reference>
<accession>A0A557QXY5</accession>
<comment type="caution">
    <text evidence="3">The sequence shown here is derived from an EMBL/GenBank/DDBJ whole genome shotgun (WGS) entry which is preliminary data.</text>
</comment>
<feature type="transmembrane region" description="Helical" evidence="1">
    <location>
        <begin position="63"/>
        <end position="82"/>
    </location>
</feature>
<gene>
    <name evidence="3" type="ORF">FHP91_08885</name>
</gene>
<organism evidence="3 4">
    <name type="scientific">Denitromonas halophila</name>
    <dbReference type="NCBI Taxonomy" id="1629404"/>
    <lineage>
        <taxon>Bacteria</taxon>
        <taxon>Pseudomonadati</taxon>
        <taxon>Pseudomonadota</taxon>
        <taxon>Betaproteobacteria</taxon>
        <taxon>Rhodocyclales</taxon>
        <taxon>Zoogloeaceae</taxon>
        <taxon>Denitromonas</taxon>
    </lineage>
</organism>
<feature type="transmembrane region" description="Helical" evidence="1">
    <location>
        <begin position="146"/>
        <end position="168"/>
    </location>
</feature>
<protein>
    <recommendedName>
        <fullName evidence="2">DUF7847 domain-containing protein</fullName>
    </recommendedName>
</protein>